<dbReference type="Pfam" id="PF07730">
    <property type="entry name" value="HisKA_3"/>
    <property type="match status" value="1"/>
</dbReference>
<protein>
    <recommendedName>
        <fullName evidence="2">histidine kinase</fullName>
        <ecNumber evidence="2">2.7.13.3</ecNumber>
    </recommendedName>
</protein>
<accession>A0A1W2HB01</accession>
<dbReference type="Pfam" id="PF13181">
    <property type="entry name" value="TPR_8"/>
    <property type="match status" value="1"/>
</dbReference>
<evidence type="ECO:0000259" key="12">
    <source>
        <dbReference type="Pfam" id="PF07730"/>
    </source>
</evidence>
<dbReference type="PROSITE" id="PS50005">
    <property type="entry name" value="TPR"/>
    <property type="match status" value="1"/>
</dbReference>
<dbReference type="Gene3D" id="3.30.565.10">
    <property type="entry name" value="Histidine kinase-like ATPase, C-terminal domain"/>
    <property type="match status" value="1"/>
</dbReference>
<dbReference type="Pfam" id="PF02518">
    <property type="entry name" value="HATPase_c"/>
    <property type="match status" value="1"/>
</dbReference>
<dbReference type="InterPro" id="IPR003594">
    <property type="entry name" value="HATPase_dom"/>
</dbReference>
<dbReference type="OrthoDB" id="1523646at2"/>
<dbReference type="SUPFAM" id="SSF55874">
    <property type="entry name" value="ATPase domain of HSP90 chaperone/DNA topoisomerase II/histidine kinase"/>
    <property type="match status" value="1"/>
</dbReference>
<evidence type="ECO:0000256" key="9">
    <source>
        <dbReference type="PROSITE-ProRule" id="PRU00339"/>
    </source>
</evidence>
<dbReference type="Proteomes" id="UP000192333">
    <property type="component" value="Chromosome I"/>
</dbReference>
<dbReference type="AlphaFoldDB" id="A0A1W2HB01"/>
<keyword evidence="5" id="KW-0547">Nucleotide-binding</keyword>
<evidence type="ECO:0000313" key="14">
    <source>
        <dbReference type="Proteomes" id="UP000192333"/>
    </source>
</evidence>
<dbReference type="CDD" id="cd16917">
    <property type="entry name" value="HATPase_UhpB-NarQ-NarX-like"/>
    <property type="match status" value="1"/>
</dbReference>
<dbReference type="SMART" id="SM00028">
    <property type="entry name" value="TPR"/>
    <property type="match status" value="5"/>
</dbReference>
<dbReference type="EC" id="2.7.13.3" evidence="2"/>
<evidence type="ECO:0000256" key="10">
    <source>
        <dbReference type="SAM" id="Phobius"/>
    </source>
</evidence>
<feature type="domain" description="Histidine kinase/HSP90-like ATPase" evidence="11">
    <location>
        <begin position="529"/>
        <end position="615"/>
    </location>
</feature>
<dbReference type="GO" id="GO:0046983">
    <property type="term" value="F:protein dimerization activity"/>
    <property type="evidence" value="ECO:0007669"/>
    <property type="project" value="InterPro"/>
</dbReference>
<dbReference type="Gene3D" id="1.25.40.10">
    <property type="entry name" value="Tetratricopeptide repeat domain"/>
    <property type="match status" value="2"/>
</dbReference>
<evidence type="ECO:0000256" key="5">
    <source>
        <dbReference type="ARBA" id="ARBA00022741"/>
    </source>
</evidence>
<keyword evidence="14" id="KW-1185">Reference proteome</keyword>
<evidence type="ECO:0000256" key="4">
    <source>
        <dbReference type="ARBA" id="ARBA00022679"/>
    </source>
</evidence>
<evidence type="ECO:0000313" key="13">
    <source>
        <dbReference type="EMBL" id="SMD45898.1"/>
    </source>
</evidence>
<dbReference type="PANTHER" id="PTHR24421">
    <property type="entry name" value="NITRATE/NITRITE SENSOR PROTEIN NARX-RELATED"/>
    <property type="match status" value="1"/>
</dbReference>
<evidence type="ECO:0000256" key="2">
    <source>
        <dbReference type="ARBA" id="ARBA00012438"/>
    </source>
</evidence>
<keyword evidence="10" id="KW-1133">Transmembrane helix</keyword>
<dbReference type="InterPro" id="IPR011990">
    <property type="entry name" value="TPR-like_helical_dom_sf"/>
</dbReference>
<keyword evidence="9" id="KW-0802">TPR repeat</keyword>
<dbReference type="GO" id="GO:0016020">
    <property type="term" value="C:membrane"/>
    <property type="evidence" value="ECO:0007669"/>
    <property type="project" value="InterPro"/>
</dbReference>
<dbReference type="InterPro" id="IPR050482">
    <property type="entry name" value="Sensor_HK_TwoCompSys"/>
</dbReference>
<dbReference type="EMBL" id="LT838813">
    <property type="protein sequence ID" value="SMD45898.1"/>
    <property type="molecule type" value="Genomic_DNA"/>
</dbReference>
<dbReference type="Gene3D" id="1.20.5.1930">
    <property type="match status" value="1"/>
</dbReference>
<proteinExistence type="predicted"/>
<evidence type="ECO:0000259" key="11">
    <source>
        <dbReference type="Pfam" id="PF02518"/>
    </source>
</evidence>
<keyword evidence="10" id="KW-0472">Membrane</keyword>
<keyword evidence="10" id="KW-0812">Transmembrane</keyword>
<dbReference type="InterPro" id="IPR019734">
    <property type="entry name" value="TPR_rpt"/>
</dbReference>
<organism evidence="13 14">
    <name type="scientific">Aquiflexum balticum DSM 16537</name>
    <dbReference type="NCBI Taxonomy" id="758820"/>
    <lineage>
        <taxon>Bacteria</taxon>
        <taxon>Pseudomonadati</taxon>
        <taxon>Bacteroidota</taxon>
        <taxon>Cytophagia</taxon>
        <taxon>Cytophagales</taxon>
        <taxon>Cyclobacteriaceae</taxon>
        <taxon>Aquiflexum</taxon>
    </lineage>
</organism>
<gene>
    <name evidence="13" type="ORF">SAMN00777080_4571</name>
</gene>
<feature type="transmembrane region" description="Helical" evidence="10">
    <location>
        <begin position="385"/>
        <end position="404"/>
    </location>
</feature>
<dbReference type="PANTHER" id="PTHR24421:SF10">
    <property type="entry name" value="NITRATE_NITRITE SENSOR PROTEIN NARQ"/>
    <property type="match status" value="1"/>
</dbReference>
<evidence type="ECO:0000256" key="7">
    <source>
        <dbReference type="ARBA" id="ARBA00022840"/>
    </source>
</evidence>
<reference evidence="14" key="1">
    <citation type="submission" date="2017-04" db="EMBL/GenBank/DDBJ databases">
        <authorList>
            <person name="Varghese N."/>
            <person name="Submissions S."/>
        </authorList>
    </citation>
    <scope>NUCLEOTIDE SEQUENCE [LARGE SCALE GENOMIC DNA]</scope>
    <source>
        <strain evidence="14">DSM 16537</strain>
    </source>
</reference>
<keyword evidence="7" id="KW-0067">ATP-binding</keyword>
<evidence type="ECO:0000256" key="6">
    <source>
        <dbReference type="ARBA" id="ARBA00022777"/>
    </source>
</evidence>
<feature type="repeat" description="TPR" evidence="9">
    <location>
        <begin position="146"/>
        <end position="179"/>
    </location>
</feature>
<evidence type="ECO:0000256" key="3">
    <source>
        <dbReference type="ARBA" id="ARBA00022553"/>
    </source>
</evidence>
<keyword evidence="3" id="KW-0597">Phosphoprotein</keyword>
<dbReference type="STRING" id="758820.SAMN00777080_4571"/>
<dbReference type="GO" id="GO:0000155">
    <property type="term" value="F:phosphorelay sensor kinase activity"/>
    <property type="evidence" value="ECO:0007669"/>
    <property type="project" value="InterPro"/>
</dbReference>
<sequence>MFKVCLLFFLFLGIFFPIFSQDTDSLVLSKASKAFDLASVSSDSAYILANEALTAAQKSSFKRGIANSYNALGWIYMHKGNLDSSFYFLQESRSVFANENSPYDVARVNINLTEVLTKQSRFGEALVFALEADSLSFALKDVALQTDTKRLLGILYREQGDHAKSIEYFNEAIKGFELQGDLRRSVNTAISLSILLRKINLVDSSLTVLEKCLETIDEIENNEYQLAMVREHLGDTFYLKDMFEESLRQYIMAYKLFERLGNKADMAYEGLVIGKAQIALKKFNEAEFFLTQAFSISDSLGFLNYQFDAASELANLYQETGQWQKAFDYLNRAGVMKDSLDQQKQLSNMSELKEKYESEKRDQEIALLKSNMELENSRARRRVQFQIFAIFLFLASLGIAYLIFNRYRLKQELNEQILRNQISSDLHDEIGSTLSSIDVNSRIALLKMDDKETVAGQLQKIQQNTRSIMDNLSQIVWSINPNNDSLEKLIFRMKDFAAEILEPLGIQYAFHQGGNLSEFNLNPVFRKNVYLIFKEAVNNCAKYSKATEVSISLEVNNNLLFIEIADNGKGFDYQREMIKSNGLQNMENRAKQIRGKFELKTEPDSGTSIKLEAPVT</sequence>
<comment type="catalytic activity">
    <reaction evidence="1">
        <text>ATP + protein L-histidine = ADP + protein N-phospho-L-histidine.</text>
        <dbReference type="EC" id="2.7.13.3"/>
    </reaction>
</comment>
<keyword evidence="6" id="KW-0418">Kinase</keyword>
<evidence type="ECO:0000256" key="8">
    <source>
        <dbReference type="ARBA" id="ARBA00023012"/>
    </source>
</evidence>
<dbReference type="SUPFAM" id="SSF48452">
    <property type="entry name" value="TPR-like"/>
    <property type="match status" value="2"/>
</dbReference>
<dbReference type="InterPro" id="IPR036890">
    <property type="entry name" value="HATPase_C_sf"/>
</dbReference>
<keyword evidence="8" id="KW-0902">Two-component regulatory system</keyword>
<dbReference type="InterPro" id="IPR011712">
    <property type="entry name" value="Sig_transdc_His_kin_sub3_dim/P"/>
</dbReference>
<evidence type="ECO:0000256" key="1">
    <source>
        <dbReference type="ARBA" id="ARBA00000085"/>
    </source>
</evidence>
<keyword evidence="4" id="KW-0808">Transferase</keyword>
<dbReference type="GO" id="GO:0005524">
    <property type="term" value="F:ATP binding"/>
    <property type="evidence" value="ECO:0007669"/>
    <property type="project" value="UniProtKB-KW"/>
</dbReference>
<name>A0A1W2HB01_9BACT</name>
<feature type="domain" description="Signal transduction histidine kinase subgroup 3 dimerisation and phosphoacceptor" evidence="12">
    <location>
        <begin position="419"/>
        <end position="482"/>
    </location>
</feature>